<evidence type="ECO:0000313" key="3">
    <source>
        <dbReference type="Proteomes" id="UP000824260"/>
    </source>
</evidence>
<dbReference type="AlphaFoldDB" id="A0A9D0ZP30"/>
<dbReference type="InterPro" id="IPR045865">
    <property type="entry name" value="ACT-like_dom_sf"/>
</dbReference>
<dbReference type="Proteomes" id="UP000824260">
    <property type="component" value="Unassembled WGS sequence"/>
</dbReference>
<dbReference type="PANTHER" id="PTHR40099:SF1">
    <property type="entry name" value="ACETOLACTATE SYNTHASE, SMALL SUBUNIT"/>
    <property type="match status" value="1"/>
</dbReference>
<reference evidence="2" key="1">
    <citation type="submission" date="2020-10" db="EMBL/GenBank/DDBJ databases">
        <authorList>
            <person name="Gilroy R."/>
        </authorList>
    </citation>
    <scope>NUCLEOTIDE SEQUENCE</scope>
    <source>
        <strain evidence="2">ChiSjej6B24-2974</strain>
    </source>
</reference>
<reference evidence="2" key="2">
    <citation type="journal article" date="2021" name="PeerJ">
        <title>Extensive microbial diversity within the chicken gut microbiome revealed by metagenomics and culture.</title>
        <authorList>
            <person name="Gilroy R."/>
            <person name="Ravi A."/>
            <person name="Getino M."/>
            <person name="Pursley I."/>
            <person name="Horton D.L."/>
            <person name="Alikhan N.F."/>
            <person name="Baker D."/>
            <person name="Gharbi K."/>
            <person name="Hall N."/>
            <person name="Watson M."/>
            <person name="Adriaenssens E.M."/>
            <person name="Foster-Nyarko E."/>
            <person name="Jarju S."/>
            <person name="Secka A."/>
            <person name="Antonio M."/>
            <person name="Oren A."/>
            <person name="Chaudhuri R.R."/>
            <person name="La Ragione R."/>
            <person name="Hildebrand F."/>
            <person name="Pallen M.J."/>
        </authorList>
    </citation>
    <scope>NUCLEOTIDE SEQUENCE</scope>
    <source>
        <strain evidence="2">ChiSjej6B24-2974</strain>
    </source>
</reference>
<dbReference type="Gene3D" id="3.30.2130.10">
    <property type="entry name" value="VC0802-like"/>
    <property type="match status" value="1"/>
</dbReference>
<comment type="caution">
    <text evidence="2">The sequence shown here is derived from an EMBL/GenBank/DDBJ whole genome shotgun (WGS) entry which is preliminary data.</text>
</comment>
<dbReference type="InterPro" id="IPR045739">
    <property type="entry name" value="ACT_dom_pair"/>
</dbReference>
<evidence type="ECO:0000259" key="1">
    <source>
        <dbReference type="Pfam" id="PF19571"/>
    </source>
</evidence>
<dbReference type="CDD" id="cd04882">
    <property type="entry name" value="ACT_Bt0572_2"/>
    <property type="match status" value="1"/>
</dbReference>
<evidence type="ECO:0000313" key="2">
    <source>
        <dbReference type="EMBL" id="HIQ83968.1"/>
    </source>
</evidence>
<name>A0A9D0ZP30_9FIRM</name>
<proteinExistence type="predicted"/>
<dbReference type="Pfam" id="PF19571">
    <property type="entry name" value="ACT_8"/>
    <property type="match status" value="1"/>
</dbReference>
<sequence>MFIKQISVFLENKRGSFRMLTELLGKNNIDLLAVSIADTKNFGIVRCVVRGGECDRALELLKGADYSTRVNNVICVAVPDRPMGLAEVLALLDDNDLFIEYTYSFVRGRQDHALIILRLSEPERALEVFKNAGVRVLSQDEVDAL</sequence>
<dbReference type="SUPFAM" id="SSF55021">
    <property type="entry name" value="ACT-like"/>
    <property type="match status" value="2"/>
</dbReference>
<accession>A0A9D0ZP30</accession>
<dbReference type="EMBL" id="DVFZ01000119">
    <property type="protein sequence ID" value="HIQ83968.1"/>
    <property type="molecule type" value="Genomic_DNA"/>
</dbReference>
<organism evidence="2 3">
    <name type="scientific">Candidatus Pullichristensenella stercorigallinarum</name>
    <dbReference type="NCBI Taxonomy" id="2840909"/>
    <lineage>
        <taxon>Bacteria</taxon>
        <taxon>Bacillati</taxon>
        <taxon>Bacillota</taxon>
        <taxon>Clostridia</taxon>
        <taxon>Candidatus Pullichristensenella</taxon>
    </lineage>
</organism>
<protein>
    <submittedName>
        <fullName evidence="2">Acetolactate synthase</fullName>
    </submittedName>
</protein>
<feature type="domain" description="ACT" evidence="1">
    <location>
        <begin position="1"/>
        <end position="136"/>
    </location>
</feature>
<gene>
    <name evidence="2" type="ORF">IAA52_12820</name>
</gene>
<dbReference type="PANTHER" id="PTHR40099">
    <property type="entry name" value="ACETOLACTATE SYNTHASE, SMALL SUBUNIT"/>
    <property type="match status" value="1"/>
</dbReference>